<evidence type="ECO:0000313" key="1">
    <source>
        <dbReference type="EMBL" id="OGF62912.1"/>
    </source>
</evidence>
<organism evidence="1 2">
    <name type="scientific">Candidatus Giovannonibacteria bacterium RIFCSPHIGHO2_01_FULL_45_23</name>
    <dbReference type="NCBI Taxonomy" id="1798325"/>
    <lineage>
        <taxon>Bacteria</taxon>
        <taxon>Candidatus Giovannoniibacteriota</taxon>
    </lineage>
</organism>
<dbReference type="EMBL" id="MFHD01000010">
    <property type="protein sequence ID" value="OGF62912.1"/>
    <property type="molecule type" value="Genomic_DNA"/>
</dbReference>
<sequence length="149" mass="17433">MRQKGDGKMKKRVPRWFSENLIVFGEKEGYDELEDPPVPEKPKWCGEHKPESDACPVHNLRWQEMCTNALTHTLTGAYNISALFYCSVFFCDEFAWCAGKHRIDYPWRCFLEYNHLPSDFVDITRVAFENTVRLKILFHKLAGREGDGK</sequence>
<reference evidence="1 2" key="1">
    <citation type="journal article" date="2016" name="Nat. Commun.">
        <title>Thousands of microbial genomes shed light on interconnected biogeochemical processes in an aquifer system.</title>
        <authorList>
            <person name="Anantharaman K."/>
            <person name="Brown C.T."/>
            <person name="Hug L.A."/>
            <person name="Sharon I."/>
            <person name="Castelle C.J."/>
            <person name="Probst A.J."/>
            <person name="Thomas B.C."/>
            <person name="Singh A."/>
            <person name="Wilkins M.J."/>
            <person name="Karaoz U."/>
            <person name="Brodie E.L."/>
            <person name="Williams K.H."/>
            <person name="Hubbard S.S."/>
            <person name="Banfield J.F."/>
        </authorList>
    </citation>
    <scope>NUCLEOTIDE SEQUENCE [LARGE SCALE GENOMIC DNA]</scope>
</reference>
<dbReference type="Proteomes" id="UP000179251">
    <property type="component" value="Unassembled WGS sequence"/>
</dbReference>
<dbReference type="AlphaFoldDB" id="A0A1F5VHK8"/>
<accession>A0A1F5VHK8</accession>
<protein>
    <submittedName>
        <fullName evidence="1">Uncharacterized protein</fullName>
    </submittedName>
</protein>
<comment type="caution">
    <text evidence="1">The sequence shown here is derived from an EMBL/GenBank/DDBJ whole genome shotgun (WGS) entry which is preliminary data.</text>
</comment>
<proteinExistence type="predicted"/>
<name>A0A1F5VHK8_9BACT</name>
<gene>
    <name evidence="1" type="ORF">A2834_02415</name>
</gene>
<evidence type="ECO:0000313" key="2">
    <source>
        <dbReference type="Proteomes" id="UP000179251"/>
    </source>
</evidence>